<reference evidence="10" key="1">
    <citation type="journal article" date="2019" name="Genome Announc.">
        <title>Draft Genome Sequence of Pseudoalteromonas piscicida Strain 36Y ROTHPW, an Hypersaline Seawater Isolate from the South Coast of Sonora, Mexico.</title>
        <authorList>
            <person name="Sanchez-Diaz R."/>
            <person name="Molina-Garza Z.J."/>
            <person name="Cruz-Suarez L.E."/>
            <person name="Selvin J."/>
            <person name="Kiran G.S."/>
            <person name="Ibarra-Gamez J.C."/>
            <person name="Gomez-Gil B."/>
            <person name="Galaviz-Silva L."/>
        </authorList>
    </citation>
    <scope>NUCLEOTIDE SEQUENCE [LARGE SCALE GENOMIC DNA]</scope>
    <source>
        <strain evidence="10">36Y_RITHPW</strain>
    </source>
</reference>
<keyword evidence="6 8" id="KW-0472">Membrane</keyword>
<dbReference type="RefSeq" id="WP_099640231.1">
    <property type="nucleotide sequence ID" value="NZ_NKHF01000003.1"/>
</dbReference>
<feature type="transmembrane region" description="Helical" evidence="8">
    <location>
        <begin position="20"/>
        <end position="41"/>
    </location>
</feature>
<dbReference type="PANTHER" id="PTHR30558">
    <property type="entry name" value="EXBD MEMBRANE COMPONENT OF PMF-DRIVEN MACROMOLECULE IMPORT SYSTEM"/>
    <property type="match status" value="1"/>
</dbReference>
<dbReference type="GO" id="GO:0022857">
    <property type="term" value="F:transmembrane transporter activity"/>
    <property type="evidence" value="ECO:0007669"/>
    <property type="project" value="InterPro"/>
</dbReference>
<dbReference type="EMBL" id="NKHF01000003">
    <property type="protein sequence ID" value="PCK33685.1"/>
    <property type="molecule type" value="Genomic_DNA"/>
</dbReference>
<dbReference type="Gene3D" id="3.30.420.270">
    <property type="match status" value="1"/>
</dbReference>
<gene>
    <name evidence="9" type="ORF">CEX98_00730</name>
</gene>
<evidence type="ECO:0000256" key="1">
    <source>
        <dbReference type="ARBA" id="ARBA00004162"/>
    </source>
</evidence>
<evidence type="ECO:0000313" key="9">
    <source>
        <dbReference type="EMBL" id="PCK33685.1"/>
    </source>
</evidence>
<proteinExistence type="inferred from homology"/>
<dbReference type="GO" id="GO:0005886">
    <property type="term" value="C:plasma membrane"/>
    <property type="evidence" value="ECO:0007669"/>
    <property type="project" value="UniProtKB-SubCell"/>
</dbReference>
<evidence type="ECO:0000256" key="7">
    <source>
        <dbReference type="RuleBase" id="RU003879"/>
    </source>
</evidence>
<evidence type="ECO:0000256" key="3">
    <source>
        <dbReference type="ARBA" id="ARBA00022475"/>
    </source>
</evidence>
<evidence type="ECO:0000256" key="6">
    <source>
        <dbReference type="ARBA" id="ARBA00023136"/>
    </source>
</evidence>
<dbReference type="OrthoDB" id="9798629at2"/>
<dbReference type="Proteomes" id="UP000228621">
    <property type="component" value="Unassembled WGS sequence"/>
</dbReference>
<protein>
    <submittedName>
        <fullName evidence="9">Biopolymer transporter ExbD</fullName>
    </submittedName>
</protein>
<accession>A0A2A5JW50</accession>
<comment type="similarity">
    <text evidence="2 7">Belongs to the ExbD/TolR family.</text>
</comment>
<keyword evidence="5 8" id="KW-1133">Transmembrane helix</keyword>
<dbReference type="Pfam" id="PF02472">
    <property type="entry name" value="ExbD"/>
    <property type="match status" value="1"/>
</dbReference>
<evidence type="ECO:0000313" key="10">
    <source>
        <dbReference type="Proteomes" id="UP000228621"/>
    </source>
</evidence>
<keyword evidence="10" id="KW-1185">Reference proteome</keyword>
<evidence type="ECO:0000256" key="5">
    <source>
        <dbReference type="ARBA" id="ARBA00022989"/>
    </source>
</evidence>
<dbReference type="InterPro" id="IPR003400">
    <property type="entry name" value="ExbD"/>
</dbReference>
<dbReference type="PANTHER" id="PTHR30558:SF7">
    <property type="entry name" value="TOL-PAL SYSTEM PROTEIN TOLR"/>
    <property type="match status" value="1"/>
</dbReference>
<dbReference type="AlphaFoldDB" id="A0A2A5JW50"/>
<name>A0A2A5JW50_PSEO7</name>
<keyword evidence="7" id="KW-0813">Transport</keyword>
<keyword evidence="3" id="KW-1003">Cell membrane</keyword>
<evidence type="ECO:0000256" key="2">
    <source>
        <dbReference type="ARBA" id="ARBA00005811"/>
    </source>
</evidence>
<keyword evidence="4 7" id="KW-0812">Transmembrane</keyword>
<comment type="subcellular location">
    <subcellularLocation>
        <location evidence="1">Cell membrane</location>
        <topology evidence="1">Single-pass membrane protein</topology>
    </subcellularLocation>
    <subcellularLocation>
        <location evidence="7">Cell membrane</location>
        <topology evidence="7">Single-pass type II membrane protein</topology>
    </subcellularLocation>
</comment>
<organism evidence="9 10">
    <name type="scientific">Pseudoalteromonas piscicida</name>
    <dbReference type="NCBI Taxonomy" id="43662"/>
    <lineage>
        <taxon>Bacteria</taxon>
        <taxon>Pseudomonadati</taxon>
        <taxon>Pseudomonadota</taxon>
        <taxon>Gammaproteobacteria</taxon>
        <taxon>Alteromonadales</taxon>
        <taxon>Pseudoalteromonadaceae</taxon>
        <taxon>Pseudoalteromonas</taxon>
    </lineage>
</organism>
<keyword evidence="7" id="KW-0653">Protein transport</keyword>
<sequence>MAFSNQHDDIDDGQISDINTTPLVDVMLVLLVIFIITLPVINQTVEVDLPSEQASQNEPEATALYLTVDKQGQLFLDNQALDEKAFKAALTKHDTKETVYLRGDKQVAYEHVIKAMSQLQQAGFYNLAFVTESTP</sequence>
<evidence type="ECO:0000256" key="4">
    <source>
        <dbReference type="ARBA" id="ARBA00022692"/>
    </source>
</evidence>
<dbReference type="GO" id="GO:0015031">
    <property type="term" value="P:protein transport"/>
    <property type="evidence" value="ECO:0007669"/>
    <property type="project" value="UniProtKB-KW"/>
</dbReference>
<comment type="caution">
    <text evidence="9">The sequence shown here is derived from an EMBL/GenBank/DDBJ whole genome shotgun (WGS) entry which is preliminary data.</text>
</comment>
<evidence type="ECO:0000256" key="8">
    <source>
        <dbReference type="SAM" id="Phobius"/>
    </source>
</evidence>